<evidence type="ECO:0000259" key="3">
    <source>
        <dbReference type="PROSITE" id="PS50405"/>
    </source>
</evidence>
<comment type="similarity">
    <text evidence="1">Belongs to the GST superfamily.</text>
</comment>
<dbReference type="CDD" id="cd03207">
    <property type="entry name" value="GST_C_8"/>
    <property type="match status" value="1"/>
</dbReference>
<dbReference type="SFLD" id="SFLDG00358">
    <property type="entry name" value="Main_(cytGST)"/>
    <property type="match status" value="1"/>
</dbReference>
<protein>
    <submittedName>
        <fullName evidence="4">Glutathione S-transferase</fullName>
    </submittedName>
</protein>
<dbReference type="Pfam" id="PF02798">
    <property type="entry name" value="GST_N"/>
    <property type="match status" value="1"/>
</dbReference>
<dbReference type="EMBL" id="QGDB01000002">
    <property type="protein sequence ID" value="PWL18414.1"/>
    <property type="molecule type" value="Genomic_DNA"/>
</dbReference>
<dbReference type="InterPro" id="IPR036249">
    <property type="entry name" value="Thioredoxin-like_sf"/>
</dbReference>
<dbReference type="PANTHER" id="PTHR44051">
    <property type="entry name" value="GLUTATHIONE S-TRANSFERASE-RELATED"/>
    <property type="match status" value="1"/>
</dbReference>
<sequence length="225" mass="25176">MSVLLFTYDWLPGFTHGFVRDMRVRWVLEETGRAYRVATVPVHPKSDEHRAMQPFAQVPIIKDRDLTLFESGAILLHLAEGTALLPQHRRAEVTQWLIAALNSVESASAGWMNMILAQRMPHIFGPPAAPEVVEHARQGLRRKLKGLDTLMEDREWIAGDFSVADIMLADVLRVCAAEKQLDDYPALADYVTRATARPAFRKAMEDHMAHWQAADAARGIGQAGA</sequence>
<dbReference type="InterPro" id="IPR004045">
    <property type="entry name" value="Glutathione_S-Trfase_N"/>
</dbReference>
<keyword evidence="5" id="KW-1185">Reference proteome</keyword>
<feature type="domain" description="GST C-terminal" evidence="3">
    <location>
        <begin position="86"/>
        <end position="216"/>
    </location>
</feature>
<dbReference type="Gene3D" id="1.20.1050.10">
    <property type="match status" value="1"/>
</dbReference>
<dbReference type="SUPFAM" id="SSF52833">
    <property type="entry name" value="Thioredoxin-like"/>
    <property type="match status" value="1"/>
</dbReference>
<dbReference type="SFLD" id="SFLDS00019">
    <property type="entry name" value="Glutathione_Transferase_(cytos"/>
    <property type="match status" value="1"/>
</dbReference>
<feature type="domain" description="GST N-terminal" evidence="2">
    <location>
        <begin position="8"/>
        <end position="86"/>
    </location>
</feature>
<dbReference type="InterPro" id="IPR004046">
    <property type="entry name" value="GST_C"/>
</dbReference>
<dbReference type="AlphaFoldDB" id="A0A316JAA0"/>
<dbReference type="FunFam" id="3.40.30.10:FF:000331">
    <property type="entry name" value="Glutathione S-transferase"/>
    <property type="match status" value="1"/>
</dbReference>
<dbReference type="SUPFAM" id="SSF47616">
    <property type="entry name" value="GST C-terminal domain-like"/>
    <property type="match status" value="1"/>
</dbReference>
<dbReference type="PROSITE" id="PS50405">
    <property type="entry name" value="GST_CTER"/>
    <property type="match status" value="1"/>
</dbReference>
<dbReference type="Proteomes" id="UP000245865">
    <property type="component" value="Unassembled WGS sequence"/>
</dbReference>
<dbReference type="Gene3D" id="3.40.30.10">
    <property type="entry name" value="Glutaredoxin"/>
    <property type="match status" value="1"/>
</dbReference>
<gene>
    <name evidence="4" type="ORF">DKP76_04760</name>
</gene>
<evidence type="ECO:0000256" key="1">
    <source>
        <dbReference type="RuleBase" id="RU003494"/>
    </source>
</evidence>
<proteinExistence type="inferred from homology"/>
<name>A0A316JAA0_9HYPH</name>
<evidence type="ECO:0000313" key="4">
    <source>
        <dbReference type="EMBL" id="PWL18414.1"/>
    </source>
</evidence>
<dbReference type="PANTHER" id="PTHR44051:SF8">
    <property type="entry name" value="GLUTATHIONE S-TRANSFERASE GSTA"/>
    <property type="match status" value="1"/>
</dbReference>
<dbReference type="GO" id="GO:0016740">
    <property type="term" value="F:transferase activity"/>
    <property type="evidence" value="ECO:0007669"/>
    <property type="project" value="UniProtKB-KW"/>
</dbReference>
<dbReference type="InterPro" id="IPR010987">
    <property type="entry name" value="Glutathione-S-Trfase_C-like"/>
</dbReference>
<dbReference type="Pfam" id="PF00043">
    <property type="entry name" value="GST_C"/>
    <property type="match status" value="1"/>
</dbReference>
<evidence type="ECO:0000259" key="2">
    <source>
        <dbReference type="PROSITE" id="PS50404"/>
    </source>
</evidence>
<accession>A0A316JAA0</accession>
<dbReference type="RefSeq" id="WP_109705315.1">
    <property type="nucleotide sequence ID" value="NZ_QGDB01000002.1"/>
</dbReference>
<dbReference type="CDD" id="cd03046">
    <property type="entry name" value="GST_N_GTT1_like"/>
    <property type="match status" value="1"/>
</dbReference>
<comment type="caution">
    <text evidence="4">The sequence shown here is derived from an EMBL/GenBank/DDBJ whole genome shotgun (WGS) entry which is preliminary data.</text>
</comment>
<dbReference type="PROSITE" id="PS50404">
    <property type="entry name" value="GST_NTER"/>
    <property type="match status" value="1"/>
</dbReference>
<evidence type="ECO:0000313" key="5">
    <source>
        <dbReference type="Proteomes" id="UP000245865"/>
    </source>
</evidence>
<reference evidence="4 5" key="1">
    <citation type="submission" date="2018-05" db="EMBL/GenBank/DDBJ databases">
        <title>Comparative genomic sequence analysis between strain HN4 and CCM 8460T (Falsochrobactrum ovis) will provide more evidence to prove that HN4 is a new species of Falsochrobactrum.</title>
        <authorList>
            <person name="Lyu W."/>
            <person name="Sun L."/>
            <person name="Yao L."/>
        </authorList>
    </citation>
    <scope>NUCLEOTIDE SEQUENCE [LARGE SCALE GENOMIC DNA]</scope>
    <source>
        <strain evidence="4 5">HN4</strain>
    </source>
</reference>
<dbReference type="OrthoDB" id="9811242at2"/>
<dbReference type="InterPro" id="IPR040079">
    <property type="entry name" value="Glutathione_S-Trfase"/>
</dbReference>
<dbReference type="InterPro" id="IPR036282">
    <property type="entry name" value="Glutathione-S-Trfase_C_sf"/>
</dbReference>
<keyword evidence="4" id="KW-0808">Transferase</keyword>
<organism evidence="4 5">
    <name type="scientific">Falsochrobactrum shanghaiense</name>
    <dbReference type="NCBI Taxonomy" id="2201899"/>
    <lineage>
        <taxon>Bacteria</taxon>
        <taxon>Pseudomonadati</taxon>
        <taxon>Pseudomonadota</taxon>
        <taxon>Alphaproteobacteria</taxon>
        <taxon>Hyphomicrobiales</taxon>
        <taxon>Brucellaceae</taxon>
        <taxon>Falsochrobactrum</taxon>
    </lineage>
</organism>